<dbReference type="GO" id="GO:0006508">
    <property type="term" value="P:proteolysis"/>
    <property type="evidence" value="ECO:0007669"/>
    <property type="project" value="UniProtKB-KW"/>
</dbReference>
<reference evidence="7 8" key="1">
    <citation type="submission" date="2020-02" db="EMBL/GenBank/DDBJ databases">
        <authorList>
            <person name="Zheng R.K."/>
            <person name="Sun C.M."/>
        </authorList>
    </citation>
    <scope>NUCLEOTIDE SEQUENCE [LARGE SCALE GENOMIC DNA]</scope>
    <source>
        <strain evidence="8">rifampicinis</strain>
    </source>
</reference>
<evidence type="ECO:0000256" key="2">
    <source>
        <dbReference type="ARBA" id="ARBA00022670"/>
    </source>
</evidence>
<keyword evidence="2" id="KW-0645">Protease</keyword>
<evidence type="ECO:0000313" key="7">
    <source>
        <dbReference type="EMBL" id="QPC82636.1"/>
    </source>
</evidence>
<dbReference type="SUPFAM" id="SSF50494">
    <property type="entry name" value="Trypsin-like serine proteases"/>
    <property type="match status" value="1"/>
</dbReference>
<evidence type="ECO:0000256" key="6">
    <source>
        <dbReference type="SAM" id="MobiDB-lite"/>
    </source>
</evidence>
<organism evidence="7 8">
    <name type="scientific">Phototrophicus methaneseepsis</name>
    <dbReference type="NCBI Taxonomy" id="2710758"/>
    <lineage>
        <taxon>Bacteria</taxon>
        <taxon>Bacillati</taxon>
        <taxon>Chloroflexota</taxon>
        <taxon>Candidatus Thermofontia</taxon>
        <taxon>Phototrophicales</taxon>
        <taxon>Phototrophicaceae</taxon>
        <taxon>Phototrophicus</taxon>
    </lineage>
</organism>
<evidence type="ECO:0000256" key="5">
    <source>
        <dbReference type="ARBA" id="ARBA00023157"/>
    </source>
</evidence>
<accession>A0A7S8IEI6</accession>
<evidence type="ECO:0000256" key="4">
    <source>
        <dbReference type="ARBA" id="ARBA00022825"/>
    </source>
</evidence>
<dbReference type="AlphaFoldDB" id="A0A7S8IEI6"/>
<keyword evidence="3" id="KW-0378">Hydrolase</keyword>
<gene>
    <name evidence="7" type="ORF">G4Y79_23590</name>
</gene>
<protein>
    <submittedName>
        <fullName evidence="7">Uncharacterized protein</fullName>
    </submittedName>
</protein>
<dbReference type="Gene3D" id="2.40.10.10">
    <property type="entry name" value="Trypsin-like serine proteases"/>
    <property type="match status" value="1"/>
</dbReference>
<evidence type="ECO:0000256" key="1">
    <source>
        <dbReference type="ARBA" id="ARBA00007664"/>
    </source>
</evidence>
<dbReference type="Proteomes" id="UP000594468">
    <property type="component" value="Chromosome"/>
</dbReference>
<dbReference type="RefSeq" id="WP_195170705.1">
    <property type="nucleotide sequence ID" value="NZ_CP062983.1"/>
</dbReference>
<feature type="region of interest" description="Disordered" evidence="6">
    <location>
        <begin position="171"/>
        <end position="202"/>
    </location>
</feature>
<dbReference type="GO" id="GO:0004252">
    <property type="term" value="F:serine-type endopeptidase activity"/>
    <property type="evidence" value="ECO:0007669"/>
    <property type="project" value="InterPro"/>
</dbReference>
<comment type="similarity">
    <text evidence="1">Belongs to the peptidase S1 family.</text>
</comment>
<dbReference type="PRINTS" id="PR00861">
    <property type="entry name" value="ALYTICPTASE"/>
</dbReference>
<dbReference type="EMBL" id="CP062983">
    <property type="protein sequence ID" value="QPC82636.1"/>
    <property type="molecule type" value="Genomic_DNA"/>
</dbReference>
<evidence type="ECO:0000313" key="8">
    <source>
        <dbReference type="Proteomes" id="UP000594468"/>
    </source>
</evidence>
<dbReference type="KEGG" id="pmet:G4Y79_23590"/>
<dbReference type="InterPro" id="IPR043504">
    <property type="entry name" value="Peptidase_S1_PA_chymotrypsin"/>
</dbReference>
<evidence type="ECO:0000256" key="3">
    <source>
        <dbReference type="ARBA" id="ARBA00022801"/>
    </source>
</evidence>
<keyword evidence="5" id="KW-1015">Disulfide bond</keyword>
<keyword evidence="4" id="KW-0720">Serine protease</keyword>
<sequence length="383" mass="39970">MFGQMLDAQQRFQNILLAKANVVGVAVGYRDFMGEATDELALVALVEQKKPIEALDPRDLVPRDIDGAVTDVVEVGFLRAEQSLTPRSRWRPIVPSGVSIGHYKVTAGTLGTMVTDRDTGQLMILSNNHVMANSNDAMAGDAILQPGPTDHGQNPADMVARLERWVPLRYIGDPIDSTPTPPPVDNNPGDNNGGTRPPTTESGCDIVDIIVSLSNVMARAVGSEKQLTAKSSVVGAQVVADPVMAQQVVPTNGVDCAVASVIEPDTFSGEILNIGAISGIAEASLGMRVRKSGRTTGYTEGIVSLVNATVDVAYATAAGTKTARFTGQVLTNSMSAGGDSGSLIVAADAPNAVGLLFAGSSVSTIFTPIQSVLDALNVNLYMP</sequence>
<feature type="compositionally biased region" description="Low complexity" evidence="6">
    <location>
        <begin position="186"/>
        <end position="200"/>
    </location>
</feature>
<name>A0A7S8IEI6_9CHLR</name>
<proteinExistence type="inferred from homology"/>
<dbReference type="InterPro" id="IPR009003">
    <property type="entry name" value="Peptidase_S1_PA"/>
</dbReference>
<keyword evidence="8" id="KW-1185">Reference proteome</keyword>
<dbReference type="InterPro" id="IPR001316">
    <property type="entry name" value="Pept_S1A_streptogrisin"/>
</dbReference>